<protein>
    <submittedName>
        <fullName evidence="5">Dinitrogenase iron-molybdenum cofactor</fullName>
    </submittedName>
</protein>
<evidence type="ECO:0000259" key="4">
    <source>
        <dbReference type="Pfam" id="PF16844"/>
    </source>
</evidence>
<evidence type="ECO:0000256" key="2">
    <source>
        <dbReference type="ARBA" id="ARBA00023231"/>
    </source>
</evidence>
<reference evidence="5" key="1">
    <citation type="submission" date="2016-10" db="EMBL/GenBank/DDBJ databases">
        <title>Sequence of Gallionella enrichment culture.</title>
        <authorList>
            <person name="Poehlein A."/>
            <person name="Muehling M."/>
            <person name="Daniel R."/>
        </authorList>
    </citation>
    <scope>NUCLEOTIDE SEQUENCE</scope>
</reference>
<dbReference type="Gene3D" id="1.10.150.590">
    <property type="entry name" value="Dinitrogenase iron-molybdenum cofactor, N-terminal"/>
    <property type="match status" value="1"/>
</dbReference>
<dbReference type="PANTHER" id="PTHR33937:SF1">
    <property type="entry name" value="IRON-MOLIBDENUM COFACTOR PROCESSING PROTEIN"/>
    <property type="match status" value="1"/>
</dbReference>
<name>A0A1J5SYT1_9ZZZZ</name>
<dbReference type="InterPro" id="IPR038127">
    <property type="entry name" value="NafY_N_sf"/>
</dbReference>
<dbReference type="EMBL" id="MLJW01000013">
    <property type="protein sequence ID" value="OIR13754.1"/>
    <property type="molecule type" value="Genomic_DNA"/>
</dbReference>
<evidence type="ECO:0000313" key="5">
    <source>
        <dbReference type="EMBL" id="OIR13754.1"/>
    </source>
</evidence>
<accession>A0A1J5SYT1</accession>
<proteinExistence type="inferred from homology"/>
<evidence type="ECO:0000259" key="3">
    <source>
        <dbReference type="Pfam" id="PF02579"/>
    </source>
</evidence>
<feature type="domain" description="Dinitrogenase iron-molybdenum cofactor N-terminal" evidence="4">
    <location>
        <begin position="6"/>
        <end position="91"/>
    </location>
</feature>
<dbReference type="CDD" id="cd00853">
    <property type="entry name" value="NifX"/>
    <property type="match status" value="1"/>
</dbReference>
<dbReference type="Pfam" id="PF02579">
    <property type="entry name" value="Nitro_FeMo-Co"/>
    <property type="match status" value="1"/>
</dbReference>
<dbReference type="SUPFAM" id="SSF53146">
    <property type="entry name" value="Nitrogenase accessory factor-like"/>
    <property type="match status" value="1"/>
</dbReference>
<evidence type="ECO:0000256" key="1">
    <source>
        <dbReference type="ARBA" id="ARBA00010285"/>
    </source>
</evidence>
<sequence>MNNGIITKSAALRIALAARTMDDVDVAALAARIGDHLGLPITEEKLSRLTVADLKLMLSGEETVEPDVDPASLKLAVRQLWGDAGDVENLPRPQPYKEGDMPGSLRVAVASNTEENVDGHFGSCPRFLVYQVGRGEIRLIDVRPTFVTDEAEDKNSARAELIGDCQIVYVQSIGGPAAAKAVRVNVHPVKTPEGGKSEIALQRLQAVLDAPPPWLAKILGVQAKSLSKFAAEADQ</sequence>
<dbReference type="InterPro" id="IPR003731">
    <property type="entry name" value="Di-Nase_FeMo-co_biosynth"/>
</dbReference>
<dbReference type="InterPro" id="IPR034169">
    <property type="entry name" value="NifX-like"/>
</dbReference>
<dbReference type="InterPro" id="IPR031763">
    <property type="entry name" value="NafY_N"/>
</dbReference>
<organism evidence="5">
    <name type="scientific">mine drainage metagenome</name>
    <dbReference type="NCBI Taxonomy" id="410659"/>
    <lineage>
        <taxon>unclassified sequences</taxon>
        <taxon>metagenomes</taxon>
        <taxon>ecological metagenomes</taxon>
    </lineage>
</organism>
<comment type="similarity">
    <text evidence="1">Belongs to the NifX/NifY family.</text>
</comment>
<dbReference type="Pfam" id="PF16844">
    <property type="entry name" value="DIMCO_N"/>
    <property type="match status" value="1"/>
</dbReference>
<keyword evidence="2" id="KW-0535">Nitrogen fixation</keyword>
<feature type="domain" description="Dinitrogenase iron-molybdenum cofactor biosynthesis" evidence="3">
    <location>
        <begin position="114"/>
        <end position="205"/>
    </location>
</feature>
<dbReference type="InterPro" id="IPR036105">
    <property type="entry name" value="DiNase_FeMo-co_biosyn_sf"/>
</dbReference>
<dbReference type="InterPro" id="IPR051840">
    <property type="entry name" value="NifX/NifY_domain"/>
</dbReference>
<comment type="caution">
    <text evidence="5">The sequence shown here is derived from an EMBL/GenBank/DDBJ whole genome shotgun (WGS) entry which is preliminary data.</text>
</comment>
<dbReference type="AlphaFoldDB" id="A0A1J5SYT1"/>
<gene>
    <name evidence="5" type="ORF">GALL_48890</name>
</gene>
<dbReference type="PANTHER" id="PTHR33937">
    <property type="entry name" value="IRON-MOLYBDENUM PROTEIN-RELATED-RELATED"/>
    <property type="match status" value="1"/>
</dbReference>
<dbReference type="Gene3D" id="3.30.420.130">
    <property type="entry name" value="Dinitrogenase iron-molybdenum cofactor biosynthesis domain"/>
    <property type="match status" value="1"/>
</dbReference>